<evidence type="ECO:0000313" key="5">
    <source>
        <dbReference type="EMBL" id="TRB75731.1"/>
    </source>
</evidence>
<feature type="transmembrane region" description="Helical" evidence="1">
    <location>
        <begin position="139"/>
        <end position="160"/>
    </location>
</feature>
<evidence type="ECO:0000313" key="6">
    <source>
        <dbReference type="Proteomes" id="UP000254031"/>
    </source>
</evidence>
<evidence type="ECO:0000256" key="1">
    <source>
        <dbReference type="SAM" id="Phobius"/>
    </source>
</evidence>
<dbReference type="AlphaFoldDB" id="A0A249A305"/>
<dbReference type="Proteomes" id="UP000254802">
    <property type="component" value="Unassembled WGS sequence"/>
</dbReference>
<organism evidence="5 8">
    <name type="scientific">Mannheimia haemolytica</name>
    <name type="common">Pasteurella haemolytica</name>
    <dbReference type="NCBI Taxonomy" id="75985"/>
    <lineage>
        <taxon>Bacteria</taxon>
        <taxon>Pseudomonadati</taxon>
        <taxon>Pseudomonadota</taxon>
        <taxon>Gammaproteobacteria</taxon>
        <taxon>Pasteurellales</taxon>
        <taxon>Pasteurellaceae</taxon>
        <taxon>Mannheimia</taxon>
    </lineage>
</organism>
<dbReference type="EMBL" id="UGPL01000006">
    <property type="protein sequence ID" value="STY65790.1"/>
    <property type="molecule type" value="Genomic_DNA"/>
</dbReference>
<evidence type="ECO:0000313" key="4">
    <source>
        <dbReference type="EMBL" id="TRB39233.1"/>
    </source>
</evidence>
<accession>A0A249A305</accession>
<dbReference type="STRING" id="75985.WC39_10365"/>
<sequence>MAGLLPPYFKKKNSDHYKDAVKQFGKEQVDEVIAQCDELESWVKEMPTKQLIMYVGCFHTFNKLSQSKAYVQENFPNVLENPFLFQTLSAASHNELKINRGYKFKEKMLDEFYNLIELSEKDDEEYSEEEVKLPLWKKIYYVFIIFGIIMFIYRVINWLLF</sequence>
<dbReference type="Proteomes" id="UP000315164">
    <property type="component" value="Unassembled WGS sequence"/>
</dbReference>
<dbReference type="GeneID" id="67369776"/>
<keyword evidence="1" id="KW-0812">Transmembrane</keyword>
<keyword evidence="9" id="KW-1185">Reference proteome</keyword>
<reference evidence="6 7" key="1">
    <citation type="submission" date="2018-06" db="EMBL/GenBank/DDBJ databases">
        <authorList>
            <consortium name="Pathogen Informatics"/>
            <person name="Doyle S."/>
        </authorList>
    </citation>
    <scope>NUCLEOTIDE SEQUENCE [LARGE SCALE GENOMIC DNA]</scope>
    <source>
        <strain evidence="2 7">NCTC10638</strain>
        <strain evidence="3 6">NCTC9380</strain>
    </source>
</reference>
<dbReference type="RefSeq" id="WP_006249078.1">
    <property type="nucleotide sequence ID" value="NZ_CP011098.1"/>
</dbReference>
<evidence type="ECO:0000313" key="3">
    <source>
        <dbReference type="EMBL" id="STY65790.1"/>
    </source>
</evidence>
<dbReference type="KEGG" id="mhay:VK67_10365"/>
<dbReference type="EMBL" id="VAJB01000004">
    <property type="protein sequence ID" value="TRB75731.1"/>
    <property type="molecule type" value="Genomic_DNA"/>
</dbReference>
<keyword evidence="1" id="KW-1133">Transmembrane helix</keyword>
<name>A0A249A305_MANHA</name>
<evidence type="ECO:0000313" key="2">
    <source>
        <dbReference type="EMBL" id="STY60622.1"/>
    </source>
</evidence>
<dbReference type="Proteomes" id="UP000318394">
    <property type="component" value="Unassembled WGS sequence"/>
</dbReference>
<evidence type="ECO:0000313" key="8">
    <source>
        <dbReference type="Proteomes" id="UP000315164"/>
    </source>
</evidence>
<proteinExistence type="predicted"/>
<reference evidence="8 9" key="2">
    <citation type="journal article" date="2019" name="Vet. Microbiol.">
        <title>Genetic characterization of susceptible and multi-drug resistant Mannheimia haemolytica isolated from high-risk stocker calves prior to and after antimicrobial metaphylaxis.</title>
        <authorList>
            <person name="Snyder E.R."/>
            <person name="Alvarez-Narvaez S."/>
            <person name="Credille B.C."/>
        </authorList>
    </citation>
    <scope>NUCLEOTIDE SEQUENCE [LARGE SCALE GENOMIC DNA]</scope>
    <source>
        <strain evidence="5 8">UGA-R5-128-1</strain>
        <strain evidence="4 9">UGA-R7-163-1</strain>
    </source>
</reference>
<gene>
    <name evidence="5" type="ORF">FEA53_03475</name>
    <name evidence="4" type="ORF">FEB89_03480</name>
    <name evidence="2" type="ORF">NCTC10638_01828</name>
    <name evidence="3" type="ORF">NCTC9380_01059</name>
</gene>
<dbReference type="EMBL" id="UGPN01000002">
    <property type="protein sequence ID" value="STY60622.1"/>
    <property type="molecule type" value="Genomic_DNA"/>
</dbReference>
<dbReference type="KEGG" id="mhaq:WC39_10365"/>
<protein>
    <submittedName>
        <fullName evidence="5">Uncharacterized protein</fullName>
    </submittedName>
</protein>
<dbReference type="Proteomes" id="UP000254031">
    <property type="component" value="Unassembled WGS sequence"/>
</dbReference>
<keyword evidence="1" id="KW-0472">Membrane</keyword>
<evidence type="ECO:0000313" key="7">
    <source>
        <dbReference type="Proteomes" id="UP000254802"/>
    </source>
</evidence>
<evidence type="ECO:0000313" key="9">
    <source>
        <dbReference type="Proteomes" id="UP000318394"/>
    </source>
</evidence>
<dbReference type="EMBL" id="VAJI01000004">
    <property type="protein sequence ID" value="TRB39233.1"/>
    <property type="molecule type" value="Genomic_DNA"/>
</dbReference>